<dbReference type="Proteomes" id="UP000483820">
    <property type="component" value="Chromosome II"/>
</dbReference>
<protein>
    <submittedName>
        <fullName evidence="2">Uncharacterized protein</fullName>
    </submittedName>
</protein>
<dbReference type="EMBL" id="WUAV01000002">
    <property type="protein sequence ID" value="KAF1768135.1"/>
    <property type="molecule type" value="Genomic_DNA"/>
</dbReference>
<organism evidence="2 3">
    <name type="scientific">Caenorhabditis remanei</name>
    <name type="common">Caenorhabditis vulgaris</name>
    <dbReference type="NCBI Taxonomy" id="31234"/>
    <lineage>
        <taxon>Eukaryota</taxon>
        <taxon>Metazoa</taxon>
        <taxon>Ecdysozoa</taxon>
        <taxon>Nematoda</taxon>
        <taxon>Chromadorea</taxon>
        <taxon>Rhabditida</taxon>
        <taxon>Rhabditina</taxon>
        <taxon>Rhabditomorpha</taxon>
        <taxon>Rhabditoidea</taxon>
        <taxon>Rhabditidae</taxon>
        <taxon>Peloderinae</taxon>
        <taxon>Caenorhabditis</taxon>
    </lineage>
</organism>
<dbReference type="KEGG" id="crq:GCK72_008097"/>
<proteinExistence type="predicted"/>
<dbReference type="CTD" id="9817695"/>
<accession>A0A6A5HKS9</accession>
<dbReference type="RefSeq" id="XP_003105785.2">
    <property type="nucleotide sequence ID" value="XM_003105737.2"/>
</dbReference>
<evidence type="ECO:0000313" key="3">
    <source>
        <dbReference type="Proteomes" id="UP000483820"/>
    </source>
</evidence>
<keyword evidence="1" id="KW-0175">Coiled coil</keyword>
<feature type="coiled-coil region" evidence="1">
    <location>
        <begin position="47"/>
        <end position="74"/>
    </location>
</feature>
<reference evidence="2 3" key="1">
    <citation type="submission" date="2019-12" db="EMBL/GenBank/DDBJ databases">
        <title>Chromosome-level assembly of the Caenorhabditis remanei genome.</title>
        <authorList>
            <person name="Teterina A.A."/>
            <person name="Willis J.H."/>
            <person name="Phillips P.C."/>
        </authorList>
    </citation>
    <scope>NUCLEOTIDE SEQUENCE [LARGE SCALE GENOMIC DNA]</scope>
    <source>
        <strain evidence="2 3">PX506</strain>
        <tissue evidence="2">Whole organism</tissue>
    </source>
</reference>
<comment type="caution">
    <text evidence="2">The sequence shown here is derived from an EMBL/GenBank/DDBJ whole genome shotgun (WGS) entry which is preliminary data.</text>
</comment>
<name>A0A6A5HKS9_CAERE</name>
<evidence type="ECO:0000313" key="2">
    <source>
        <dbReference type="EMBL" id="KAF1768135.1"/>
    </source>
</evidence>
<evidence type="ECO:0000256" key="1">
    <source>
        <dbReference type="SAM" id="Coils"/>
    </source>
</evidence>
<gene>
    <name evidence="2" type="ORF">GCK72_008097</name>
</gene>
<feature type="coiled-coil region" evidence="1">
    <location>
        <begin position="127"/>
        <end position="183"/>
    </location>
</feature>
<sequence length="407" mass="47489">MAGFFSSAAGRVADLFSSETGNLQTQLNRETQNEHSKIVAEKNKRLSEFKKSQLEKQQQKIEDLQIQRKREMDLVQAKARRGIIEITEKIESDEAKLKEDNKIEMNKIDANNLEKLGKLEAVMTQKIKEIDDNYGRLKKDLKTREEELLNVRQEQRNQQIADIKEIEALYEKLSQSRVDVRDKQFLEILSATKENYEDEYKMEKCINDEDNKNFQLKVQQNNHLGARRIAQMEMLLMEQVKKLESDQKDRLKMEIIRLYSLKHTMQEAINSIIMTGFPTKKNEKIKAQKHLESVLAQIYGLSAYMIVLERKVAEIGDLDEMKRQIVTVKQGITKSGMAIATLLKNLKKREEEHWRTSGQLFIQEMTIVFESINTITMIDSGKRDMNKALQLNIQKVEIPRQEAIAQR</sequence>
<dbReference type="AlphaFoldDB" id="A0A6A5HKS9"/>
<dbReference type="GeneID" id="9817695"/>